<keyword evidence="1" id="KW-0732">Signal</keyword>
<reference evidence="2 3" key="1">
    <citation type="submission" date="2020-04" db="EMBL/GenBank/DDBJ databases">
        <title>Ramlibacter sp. G-1-2-2 isolated from soil.</title>
        <authorList>
            <person name="Dahal R.H."/>
        </authorList>
    </citation>
    <scope>NUCLEOTIDE SEQUENCE [LARGE SCALE GENOMIC DNA]</scope>
    <source>
        <strain evidence="2 3">G-1-2-2</strain>
    </source>
</reference>
<feature type="signal peptide" evidence="1">
    <location>
        <begin position="1"/>
        <end position="23"/>
    </location>
</feature>
<keyword evidence="3" id="KW-1185">Reference proteome</keyword>
<proteinExistence type="predicted"/>
<dbReference type="RefSeq" id="WP_169421562.1">
    <property type="nucleotide sequence ID" value="NZ_JABBFX010000003.1"/>
</dbReference>
<evidence type="ECO:0000313" key="3">
    <source>
        <dbReference type="Proteomes" id="UP000541185"/>
    </source>
</evidence>
<accession>A0A848H9W2</accession>
<comment type="caution">
    <text evidence="2">The sequence shown here is derived from an EMBL/GenBank/DDBJ whole genome shotgun (WGS) entry which is preliminary data.</text>
</comment>
<gene>
    <name evidence="2" type="ORF">HHL11_26235</name>
</gene>
<protein>
    <recommendedName>
        <fullName evidence="4">Alpha/beta hydrolase</fullName>
    </recommendedName>
</protein>
<dbReference type="EMBL" id="JABBFX010000003">
    <property type="protein sequence ID" value="NML47274.1"/>
    <property type="molecule type" value="Genomic_DNA"/>
</dbReference>
<name>A0A848H9W2_9BURK</name>
<dbReference type="Proteomes" id="UP000541185">
    <property type="component" value="Unassembled WGS sequence"/>
</dbReference>
<evidence type="ECO:0000256" key="1">
    <source>
        <dbReference type="SAM" id="SignalP"/>
    </source>
</evidence>
<evidence type="ECO:0000313" key="2">
    <source>
        <dbReference type="EMBL" id="NML47274.1"/>
    </source>
</evidence>
<dbReference type="InterPro" id="IPR029058">
    <property type="entry name" value="AB_hydrolase_fold"/>
</dbReference>
<evidence type="ECO:0008006" key="4">
    <source>
        <dbReference type="Google" id="ProtNLM"/>
    </source>
</evidence>
<dbReference type="PROSITE" id="PS51257">
    <property type="entry name" value="PROKAR_LIPOPROTEIN"/>
    <property type="match status" value="1"/>
</dbReference>
<dbReference type="SUPFAM" id="SSF53474">
    <property type="entry name" value="alpha/beta-Hydrolases"/>
    <property type="match status" value="1"/>
</dbReference>
<sequence>MKKRFLLLAAALALAGCATQAPAPAPVASSEAAPQSMACPKDIPAGTRCLTGRDSAGAFYLIAMPAQWNGTLVLHAHGGPTLGPPKLERSIEDLERWAITVKAGYAWAGSTFHQGGVAVHSAAEDTERLRQIFVQHVAKPKFTILHGQSWGASVAAVGASVYTQGKPYDAVLLTSGVLAGGSQAYDFRLDLRVIYEALCGNHPRADEAQYPLWMGLPADSKMTTKDLAARVNACLALDKPAAQRTPEQQRKVQTIVDVVKIPASSIQSHLNWATFSFQDIAQKRSGGRSVFGNTGVQYRGSPDDAALNAKVLRYVADPQAKAAFAADTDPDGKIPVPVLTVHAIDDPTAFVEMDDTFRHTMERAGTADHLVQTFTADHVHSYLSDPVYPTLFAALQSWAQGGPKPTPASVAAQCQQMEASFGSGCRFRPDYHPQPLATRVPPRP</sequence>
<feature type="chain" id="PRO_5032836053" description="Alpha/beta hydrolase" evidence="1">
    <location>
        <begin position="24"/>
        <end position="444"/>
    </location>
</feature>
<dbReference type="AlphaFoldDB" id="A0A848H9W2"/>
<organism evidence="2 3">
    <name type="scientific">Ramlibacter agri</name>
    <dbReference type="NCBI Taxonomy" id="2728837"/>
    <lineage>
        <taxon>Bacteria</taxon>
        <taxon>Pseudomonadati</taxon>
        <taxon>Pseudomonadota</taxon>
        <taxon>Betaproteobacteria</taxon>
        <taxon>Burkholderiales</taxon>
        <taxon>Comamonadaceae</taxon>
        <taxon>Ramlibacter</taxon>
    </lineage>
</organism>